<dbReference type="InterPro" id="IPR015424">
    <property type="entry name" value="PyrdxlP-dep_Trfase"/>
</dbReference>
<dbReference type="AlphaFoldDB" id="A0A9P0QGJ7"/>
<organism evidence="2 3">
    <name type="scientific">Acanthoscelides obtectus</name>
    <name type="common">Bean weevil</name>
    <name type="synonym">Bruchus obtectus</name>
    <dbReference type="NCBI Taxonomy" id="200917"/>
    <lineage>
        <taxon>Eukaryota</taxon>
        <taxon>Metazoa</taxon>
        <taxon>Ecdysozoa</taxon>
        <taxon>Arthropoda</taxon>
        <taxon>Hexapoda</taxon>
        <taxon>Insecta</taxon>
        <taxon>Pterygota</taxon>
        <taxon>Neoptera</taxon>
        <taxon>Endopterygota</taxon>
        <taxon>Coleoptera</taxon>
        <taxon>Polyphaga</taxon>
        <taxon>Cucujiformia</taxon>
        <taxon>Chrysomeloidea</taxon>
        <taxon>Chrysomelidae</taxon>
        <taxon>Bruchinae</taxon>
        <taxon>Bruchini</taxon>
        <taxon>Acanthoscelides</taxon>
    </lineage>
</organism>
<dbReference type="Pfam" id="PF00266">
    <property type="entry name" value="Aminotran_5"/>
    <property type="match status" value="1"/>
</dbReference>
<dbReference type="InterPro" id="IPR015421">
    <property type="entry name" value="PyrdxlP-dep_Trfase_major"/>
</dbReference>
<accession>A0A9P0QGJ7</accession>
<dbReference type="GO" id="GO:0043545">
    <property type="term" value="P:molybdopterin cofactor metabolic process"/>
    <property type="evidence" value="ECO:0007669"/>
    <property type="project" value="TreeGrafter"/>
</dbReference>
<feature type="domain" description="Aminotransferase class V" evidence="1">
    <location>
        <begin position="23"/>
        <end position="204"/>
    </location>
</feature>
<dbReference type="InterPro" id="IPR000192">
    <property type="entry name" value="Aminotrans_V_dom"/>
</dbReference>
<dbReference type="OrthoDB" id="420046at2759"/>
<name>A0A9P0QGJ7_ACAOB</name>
<evidence type="ECO:0000313" key="3">
    <source>
        <dbReference type="Proteomes" id="UP001152888"/>
    </source>
</evidence>
<dbReference type="SUPFAM" id="SSF53383">
    <property type="entry name" value="PLP-dependent transferases"/>
    <property type="match status" value="1"/>
</dbReference>
<dbReference type="Gene3D" id="3.40.640.10">
    <property type="entry name" value="Type I PLP-dependent aspartate aminotransferase-like (Major domain)"/>
    <property type="match status" value="1"/>
</dbReference>
<protein>
    <recommendedName>
        <fullName evidence="1">Aminotransferase class V domain-containing protein</fullName>
    </recommendedName>
</protein>
<evidence type="ECO:0000313" key="2">
    <source>
        <dbReference type="EMBL" id="CAH2019682.1"/>
    </source>
</evidence>
<dbReference type="Proteomes" id="UP001152888">
    <property type="component" value="Unassembled WGS sequence"/>
</dbReference>
<dbReference type="PANTHER" id="PTHR14237:SF80">
    <property type="entry name" value="MOLYBDENUM COFACTOR SULFURASE"/>
    <property type="match status" value="1"/>
</dbReference>
<keyword evidence="3" id="KW-1185">Reference proteome</keyword>
<evidence type="ECO:0000259" key="1">
    <source>
        <dbReference type="Pfam" id="PF00266"/>
    </source>
</evidence>
<proteinExistence type="predicted"/>
<dbReference type="GO" id="GO:0008265">
    <property type="term" value="F:molybdenum cofactor sulfurtransferase activity"/>
    <property type="evidence" value="ECO:0007669"/>
    <property type="project" value="TreeGrafter"/>
</dbReference>
<reference evidence="2" key="1">
    <citation type="submission" date="2022-03" db="EMBL/GenBank/DDBJ databases">
        <authorList>
            <person name="Sayadi A."/>
        </authorList>
    </citation>
    <scope>NUCLEOTIDE SEQUENCE</scope>
</reference>
<gene>
    <name evidence="2" type="ORF">ACAOBT_LOCUS37321</name>
</gene>
<sequence>MNMSGKLTEDAVDLVRFDHFNTNDQEYSIVFTSGATSALKTIAECFDYGENGTLAYLQHNHTSVLGMRCFSKRYTEVKVEDAFEIEDHSEETSSLSDAGNGLFVYPAQCNFSGTKFPLSWIERVKAGKLNKLVKVPCKRWYVVLDCACYVSTNHLDLSLWKPDFVCISFYKLFGYPTGLGALLVKKTSEEMLVKKYFGGGTVQMALSSQNVMVPRNRLHER</sequence>
<dbReference type="EMBL" id="CAKOFQ010010437">
    <property type="protein sequence ID" value="CAH2019682.1"/>
    <property type="molecule type" value="Genomic_DNA"/>
</dbReference>
<comment type="caution">
    <text evidence="2">The sequence shown here is derived from an EMBL/GenBank/DDBJ whole genome shotgun (WGS) entry which is preliminary data.</text>
</comment>
<dbReference type="PANTHER" id="PTHR14237">
    <property type="entry name" value="MOLYBDOPTERIN COFACTOR SULFURASE MOSC"/>
    <property type="match status" value="1"/>
</dbReference>